<dbReference type="Proteomes" id="UP000243378">
    <property type="component" value="Unassembled WGS sequence"/>
</dbReference>
<gene>
    <name evidence="1" type="ORF">SAMN05216381_3183</name>
</gene>
<dbReference type="EMBL" id="FNBM01000007">
    <property type="protein sequence ID" value="SDG11700.1"/>
    <property type="molecule type" value="Genomic_DNA"/>
</dbReference>
<name>A0A1G7RNW7_9GAMM</name>
<accession>A0A1G7RNW7</accession>
<protein>
    <submittedName>
        <fullName evidence="1">Uncharacterized protein</fullName>
    </submittedName>
</protein>
<organism evidence="1 2">
    <name type="scientific">Phytopseudomonas seleniipraecipitans</name>
    <dbReference type="NCBI Taxonomy" id="640205"/>
    <lineage>
        <taxon>Bacteria</taxon>
        <taxon>Pseudomonadati</taxon>
        <taxon>Pseudomonadota</taxon>
        <taxon>Gammaproteobacteria</taxon>
        <taxon>Pseudomonadales</taxon>
        <taxon>Pseudomonadaceae</taxon>
        <taxon>Phytopseudomonas</taxon>
    </lineage>
</organism>
<sequence>MTDLYTVALEALLASDTVHALPSTTPTLDTTEQQGVSCA</sequence>
<evidence type="ECO:0000313" key="1">
    <source>
        <dbReference type="EMBL" id="SDG11700.1"/>
    </source>
</evidence>
<proteinExistence type="predicted"/>
<reference evidence="1 2" key="1">
    <citation type="submission" date="2016-10" db="EMBL/GenBank/DDBJ databases">
        <authorList>
            <person name="de Groot N.N."/>
        </authorList>
    </citation>
    <scope>NUCLEOTIDE SEQUENCE [LARGE SCALE GENOMIC DNA]</scope>
    <source>
        <strain evidence="1 2">LMG 25475</strain>
    </source>
</reference>
<dbReference type="AlphaFoldDB" id="A0A1G7RNW7"/>
<evidence type="ECO:0000313" key="2">
    <source>
        <dbReference type="Proteomes" id="UP000243378"/>
    </source>
</evidence>
<dbReference type="STRING" id="640205.SAMN05216381_3183"/>